<protein>
    <submittedName>
        <fullName evidence="2">Uncharacterized protein</fullName>
    </submittedName>
</protein>
<dbReference type="AlphaFoldDB" id="A0A2M8GM07"/>
<dbReference type="EMBL" id="PFQK01000063">
    <property type="protein sequence ID" value="PJC81593.1"/>
    <property type="molecule type" value="Genomic_DNA"/>
</dbReference>
<feature type="compositionally biased region" description="Low complexity" evidence="1">
    <location>
        <begin position="9"/>
        <end position="33"/>
    </location>
</feature>
<name>A0A2M8GM07_9BACT</name>
<reference evidence="3" key="1">
    <citation type="submission" date="2017-09" db="EMBL/GenBank/DDBJ databases">
        <title>Depth-based differentiation of microbial function through sediment-hosted aquifers and enrichment of novel symbionts in the deep terrestrial subsurface.</title>
        <authorList>
            <person name="Probst A.J."/>
            <person name="Ladd B."/>
            <person name="Jarett J.K."/>
            <person name="Geller-Mcgrath D.E."/>
            <person name="Sieber C.M.K."/>
            <person name="Emerson J.B."/>
            <person name="Anantharaman K."/>
            <person name="Thomas B.C."/>
            <person name="Malmstrom R."/>
            <person name="Stieglmeier M."/>
            <person name="Klingl A."/>
            <person name="Woyke T."/>
            <person name="Ryan C.M."/>
            <person name="Banfield J.F."/>
        </authorList>
    </citation>
    <scope>NUCLEOTIDE SEQUENCE [LARGE SCALE GENOMIC DNA]</scope>
</reference>
<evidence type="ECO:0000313" key="2">
    <source>
        <dbReference type="EMBL" id="PJC81593.1"/>
    </source>
</evidence>
<feature type="non-terminal residue" evidence="2">
    <location>
        <position position="1"/>
    </location>
</feature>
<sequence>PTSPAVVLTKAGPTPTKKLTPTPTKKPTAIPQPTTTPIPPPITSNVRPGTTLEEIFKEVNKRICVPAALLRAFQEEETGPWFHYYDNPVPYNTYGWWKSSSADPCKGFGYDTKTGYVPGDSYYAGRFCMITPGATSGIMGLFAINQWEQDTTRKNTLEFLPNNIDRRVIFDAAIIFASATINRVGNQAPVCGEDWSDTVVNIAAAKHVSGQYPCPNTTCEKYCNDVLSLYKQYR</sequence>
<dbReference type="Proteomes" id="UP000229370">
    <property type="component" value="Unassembled WGS sequence"/>
</dbReference>
<accession>A0A2M8GM07</accession>
<gene>
    <name evidence="2" type="ORF">CO007_03855</name>
</gene>
<comment type="caution">
    <text evidence="2">The sequence shown here is derived from an EMBL/GenBank/DDBJ whole genome shotgun (WGS) entry which is preliminary data.</text>
</comment>
<evidence type="ECO:0000313" key="3">
    <source>
        <dbReference type="Proteomes" id="UP000229370"/>
    </source>
</evidence>
<feature type="region of interest" description="Disordered" evidence="1">
    <location>
        <begin position="1"/>
        <end position="46"/>
    </location>
</feature>
<organism evidence="2 3">
    <name type="scientific">Candidatus Roizmanbacteria bacterium CG_4_8_14_3_um_filter_36_10</name>
    <dbReference type="NCBI Taxonomy" id="1974834"/>
    <lineage>
        <taxon>Bacteria</taxon>
        <taxon>Candidatus Roizmaniibacteriota</taxon>
    </lineage>
</organism>
<evidence type="ECO:0000256" key="1">
    <source>
        <dbReference type="SAM" id="MobiDB-lite"/>
    </source>
</evidence>
<proteinExistence type="predicted"/>